<dbReference type="Proteomes" id="UP000440694">
    <property type="component" value="Unassembled WGS sequence"/>
</dbReference>
<feature type="transmembrane region" description="Helical" evidence="1">
    <location>
        <begin position="56"/>
        <end position="80"/>
    </location>
</feature>
<protein>
    <submittedName>
        <fullName evidence="2">Uncharacterized protein</fullName>
    </submittedName>
</protein>
<proteinExistence type="predicted"/>
<evidence type="ECO:0000313" key="2">
    <source>
        <dbReference type="EMBL" id="MTD92825.1"/>
    </source>
</evidence>
<keyword evidence="3" id="KW-1185">Reference proteome</keyword>
<sequence length="127" mass="13315">MKYIALVAIITLLALELSGSIPDSSVGGPMTIAIVIFATAFAVGIRDAWLHNRGVLGWIVSIIASFVGMLVAAQIGGMIFVTIQGLLGIGGALAQSKHPLLYVSLAGMVLISMLGSWLALRIVDRLR</sequence>
<gene>
    <name evidence="2" type="ORF">GIW81_00580</name>
</gene>
<comment type="caution">
    <text evidence="2">The sequence shown here is derived from an EMBL/GenBank/DDBJ whole genome shotgun (WGS) entry which is preliminary data.</text>
</comment>
<accession>A0A6I3KBM7</accession>
<feature type="transmembrane region" description="Helical" evidence="1">
    <location>
        <begin position="100"/>
        <end position="120"/>
    </location>
</feature>
<dbReference type="EMBL" id="WMBQ01000001">
    <property type="protein sequence ID" value="MTD92825.1"/>
    <property type="molecule type" value="Genomic_DNA"/>
</dbReference>
<evidence type="ECO:0000256" key="1">
    <source>
        <dbReference type="SAM" id="Phobius"/>
    </source>
</evidence>
<name>A0A6I3KBM7_9HYPH</name>
<keyword evidence="1" id="KW-0812">Transmembrane</keyword>
<dbReference type="AlphaFoldDB" id="A0A6I3KBM7"/>
<feature type="transmembrane region" description="Helical" evidence="1">
    <location>
        <begin position="30"/>
        <end position="49"/>
    </location>
</feature>
<organism evidence="2 3">
    <name type="scientific">Hyphomicrobium album</name>
    <dbReference type="NCBI Taxonomy" id="2665159"/>
    <lineage>
        <taxon>Bacteria</taxon>
        <taxon>Pseudomonadati</taxon>
        <taxon>Pseudomonadota</taxon>
        <taxon>Alphaproteobacteria</taxon>
        <taxon>Hyphomicrobiales</taxon>
        <taxon>Hyphomicrobiaceae</taxon>
        <taxon>Hyphomicrobium</taxon>
    </lineage>
</organism>
<dbReference type="RefSeq" id="WP_154737415.1">
    <property type="nucleotide sequence ID" value="NZ_WMBQ01000001.1"/>
</dbReference>
<evidence type="ECO:0000313" key="3">
    <source>
        <dbReference type="Proteomes" id="UP000440694"/>
    </source>
</evidence>
<reference evidence="2 3" key="1">
    <citation type="submission" date="2019-11" db="EMBL/GenBank/DDBJ databases">
        <title>Identification of a novel strain.</title>
        <authorList>
            <person name="Xu Q."/>
            <person name="Wang G."/>
        </authorList>
    </citation>
    <scope>NUCLEOTIDE SEQUENCE [LARGE SCALE GENOMIC DNA]</scope>
    <source>
        <strain evidence="3">xq</strain>
    </source>
</reference>
<keyword evidence="1" id="KW-1133">Transmembrane helix</keyword>
<keyword evidence="1" id="KW-0472">Membrane</keyword>